<dbReference type="UniPathway" id="UPA00060">
    <property type="reaction ID" value="UER00141"/>
</dbReference>
<sequence>MIEREDNVSEDDKTVDALAGKGTEMMVDLREYLKVYFIMGSVNCKKNPAEVLREAIDGGITIFQYREKGEGALEGKQKLELAKELRKICLESQIPFIVNDDIELALDVDADGVHIGQEDESAAEVRSKIGNKFLGVSVHTLPEAEEAIQNGADYFGVGPIYPTSTKVDAKPVRGVAFLQELRSHGCQVPIVGIGGITAKNADAVTCAGADGVSVISAITHAGDVRAEADKISKAVYRGIEERSTADR</sequence>
<feature type="binding site" evidence="9">
    <location>
        <position position="166"/>
    </location>
    <ligand>
        <name>4-amino-2-methyl-5-(diphosphooxymethyl)pyrimidine</name>
        <dbReference type="ChEBI" id="CHEBI:57841"/>
    </ligand>
</feature>
<dbReference type="HAMAP" id="MF_00097">
    <property type="entry name" value="TMP_synthase"/>
    <property type="match status" value="1"/>
</dbReference>
<evidence type="ECO:0000256" key="8">
    <source>
        <dbReference type="ARBA" id="ARBA00047883"/>
    </source>
</evidence>
<comment type="catalytic activity">
    <reaction evidence="7 9 10">
        <text>2-(2-carboxy-4-methylthiazol-5-yl)ethyl phosphate + 4-amino-2-methyl-5-(diphosphooxymethyl)pyrimidine + 2 H(+) = thiamine phosphate + CO2 + diphosphate</text>
        <dbReference type="Rhea" id="RHEA:47848"/>
        <dbReference type="ChEBI" id="CHEBI:15378"/>
        <dbReference type="ChEBI" id="CHEBI:16526"/>
        <dbReference type="ChEBI" id="CHEBI:33019"/>
        <dbReference type="ChEBI" id="CHEBI:37575"/>
        <dbReference type="ChEBI" id="CHEBI:57841"/>
        <dbReference type="ChEBI" id="CHEBI:62890"/>
        <dbReference type="EC" id="2.5.1.3"/>
    </reaction>
</comment>
<dbReference type="AlphaFoldDB" id="A0A4R2BL64"/>
<feature type="binding site" evidence="9">
    <location>
        <begin position="64"/>
        <end position="68"/>
    </location>
    <ligand>
        <name>4-amino-2-methyl-5-(diphosphooxymethyl)pyrimidine</name>
        <dbReference type="ChEBI" id="CHEBI:57841"/>
    </ligand>
</feature>
<feature type="binding site" evidence="9">
    <location>
        <begin position="215"/>
        <end position="216"/>
    </location>
    <ligand>
        <name>2-[(2R,5Z)-2-carboxy-4-methylthiazol-5(2H)-ylidene]ethyl phosphate</name>
        <dbReference type="ChEBI" id="CHEBI:62899"/>
    </ligand>
</feature>
<comment type="caution">
    <text evidence="13">The sequence shown here is derived from an EMBL/GenBank/DDBJ whole genome shotgun (WGS) entry which is preliminary data.</text>
</comment>
<dbReference type="Pfam" id="PF02581">
    <property type="entry name" value="TMP-TENI"/>
    <property type="match status" value="1"/>
</dbReference>
<dbReference type="PANTHER" id="PTHR20857:SF15">
    <property type="entry name" value="THIAMINE-PHOSPHATE SYNTHASE"/>
    <property type="match status" value="1"/>
</dbReference>
<feature type="binding site" evidence="9">
    <location>
        <position position="99"/>
    </location>
    <ligand>
        <name>4-amino-2-methyl-5-(diphosphooxymethyl)pyrimidine</name>
        <dbReference type="ChEBI" id="CHEBI:57841"/>
    </ligand>
</feature>
<dbReference type="GO" id="GO:0009228">
    <property type="term" value="P:thiamine biosynthetic process"/>
    <property type="evidence" value="ECO:0007669"/>
    <property type="project" value="UniProtKB-KW"/>
</dbReference>
<keyword evidence="4 9" id="KW-0460">Magnesium</keyword>
<dbReference type="InterPro" id="IPR036206">
    <property type="entry name" value="ThiamineP_synth_sf"/>
</dbReference>
<feature type="domain" description="Thiamine phosphate synthase/TenI" evidence="12">
    <location>
        <begin position="35"/>
        <end position="218"/>
    </location>
</feature>
<dbReference type="InterPro" id="IPR034291">
    <property type="entry name" value="TMP_synthase"/>
</dbReference>
<evidence type="ECO:0000256" key="2">
    <source>
        <dbReference type="ARBA" id="ARBA00022679"/>
    </source>
</evidence>
<feature type="binding site" evidence="9">
    <location>
        <position position="137"/>
    </location>
    <ligand>
        <name>4-amino-2-methyl-5-(diphosphooxymethyl)pyrimidine</name>
        <dbReference type="ChEBI" id="CHEBI:57841"/>
    </ligand>
</feature>
<dbReference type="GO" id="GO:0005737">
    <property type="term" value="C:cytoplasm"/>
    <property type="evidence" value="ECO:0007669"/>
    <property type="project" value="TreeGrafter"/>
</dbReference>
<gene>
    <name evidence="9" type="primary">thiE</name>
    <name evidence="13" type="ORF">EV146_102229</name>
</gene>
<comment type="cofactor">
    <cofactor evidence="9">
        <name>Mg(2+)</name>
        <dbReference type="ChEBI" id="CHEBI:18420"/>
    </cofactor>
    <text evidence="9">Binds 1 Mg(2+) ion per subunit.</text>
</comment>
<proteinExistence type="inferred from homology"/>
<dbReference type="PANTHER" id="PTHR20857">
    <property type="entry name" value="THIAMINE-PHOSPHATE PYROPHOSPHORYLASE"/>
    <property type="match status" value="1"/>
</dbReference>
<dbReference type="InterPro" id="IPR013785">
    <property type="entry name" value="Aldolase_TIM"/>
</dbReference>
<feature type="binding site" evidence="9">
    <location>
        <position position="119"/>
    </location>
    <ligand>
        <name>Mg(2+)</name>
        <dbReference type="ChEBI" id="CHEBI:18420"/>
    </ligand>
</feature>
<dbReference type="Proteomes" id="UP000295689">
    <property type="component" value="Unassembled WGS sequence"/>
</dbReference>
<dbReference type="NCBIfam" id="TIGR00693">
    <property type="entry name" value="thiE"/>
    <property type="match status" value="1"/>
</dbReference>
<evidence type="ECO:0000256" key="9">
    <source>
        <dbReference type="HAMAP-Rule" id="MF_00097"/>
    </source>
</evidence>
<dbReference type="EMBL" id="SLVV01000002">
    <property type="protein sequence ID" value="TCN27282.1"/>
    <property type="molecule type" value="Genomic_DNA"/>
</dbReference>
<evidence type="ECO:0000256" key="5">
    <source>
        <dbReference type="ARBA" id="ARBA00022977"/>
    </source>
</evidence>
<dbReference type="Gene3D" id="3.20.20.70">
    <property type="entry name" value="Aldolase class I"/>
    <property type="match status" value="1"/>
</dbReference>
<keyword evidence="5 9" id="KW-0784">Thiamine biosynthesis</keyword>
<evidence type="ECO:0000256" key="7">
    <source>
        <dbReference type="ARBA" id="ARBA00047851"/>
    </source>
</evidence>
<dbReference type="SUPFAM" id="SSF51391">
    <property type="entry name" value="Thiamin phosphate synthase"/>
    <property type="match status" value="1"/>
</dbReference>
<evidence type="ECO:0000313" key="13">
    <source>
        <dbReference type="EMBL" id="TCN27282.1"/>
    </source>
</evidence>
<comment type="function">
    <text evidence="9">Condenses 4-methyl-5-(beta-hydroxyethyl)thiazole monophosphate (THZ-P) and 2-methyl-4-amino-5-hydroxymethyl pyrimidine pyrophosphate (HMP-PP) to form thiamine monophosphate (TMP).</text>
</comment>
<protein>
    <recommendedName>
        <fullName evidence="9">Thiamine-phosphate synthase</fullName>
        <shortName evidence="9">TP synthase</shortName>
        <shortName evidence="9">TPS</shortName>
        <ecNumber evidence="9">2.5.1.3</ecNumber>
    </recommendedName>
    <alternativeName>
        <fullName evidence="9">Thiamine-phosphate pyrophosphorylase</fullName>
        <shortName evidence="9">TMP pyrophosphorylase</shortName>
        <shortName evidence="9">TMP-PPase</shortName>
    </alternativeName>
</protein>
<organism evidence="13 14">
    <name type="scientific">Mesobacillus foraminis</name>
    <dbReference type="NCBI Taxonomy" id="279826"/>
    <lineage>
        <taxon>Bacteria</taxon>
        <taxon>Bacillati</taxon>
        <taxon>Bacillota</taxon>
        <taxon>Bacilli</taxon>
        <taxon>Bacillales</taxon>
        <taxon>Bacillaceae</taxon>
        <taxon>Mesobacillus</taxon>
    </lineage>
</organism>
<evidence type="ECO:0000256" key="10">
    <source>
        <dbReference type="RuleBase" id="RU003826"/>
    </source>
</evidence>
<keyword evidence="2 9" id="KW-0808">Transferase</keyword>
<dbReference type="GO" id="GO:0000287">
    <property type="term" value="F:magnesium ion binding"/>
    <property type="evidence" value="ECO:0007669"/>
    <property type="project" value="UniProtKB-UniRule"/>
</dbReference>
<evidence type="ECO:0000256" key="11">
    <source>
        <dbReference type="RuleBase" id="RU004253"/>
    </source>
</evidence>
<evidence type="ECO:0000256" key="4">
    <source>
        <dbReference type="ARBA" id="ARBA00022842"/>
    </source>
</evidence>
<feature type="binding site" evidence="9">
    <location>
        <position position="195"/>
    </location>
    <ligand>
        <name>2-[(2R,5Z)-2-carboxy-4-methylthiazol-5(2H)-ylidene]ethyl phosphate</name>
        <dbReference type="ChEBI" id="CHEBI:62899"/>
    </ligand>
</feature>
<dbReference type="FunFam" id="3.20.20.70:FF:000096">
    <property type="entry name" value="Thiamine-phosphate synthase"/>
    <property type="match status" value="1"/>
</dbReference>
<dbReference type="CDD" id="cd00564">
    <property type="entry name" value="TMP_TenI"/>
    <property type="match status" value="1"/>
</dbReference>
<feature type="binding site" evidence="9">
    <location>
        <position position="100"/>
    </location>
    <ligand>
        <name>Mg(2+)</name>
        <dbReference type="ChEBI" id="CHEBI:18420"/>
    </ligand>
</feature>
<comment type="catalytic activity">
    <reaction evidence="6 9 10">
        <text>4-methyl-5-(2-phosphooxyethyl)-thiazole + 4-amino-2-methyl-5-(diphosphooxymethyl)pyrimidine + H(+) = thiamine phosphate + diphosphate</text>
        <dbReference type="Rhea" id="RHEA:22328"/>
        <dbReference type="ChEBI" id="CHEBI:15378"/>
        <dbReference type="ChEBI" id="CHEBI:33019"/>
        <dbReference type="ChEBI" id="CHEBI:37575"/>
        <dbReference type="ChEBI" id="CHEBI:57841"/>
        <dbReference type="ChEBI" id="CHEBI:58296"/>
        <dbReference type="EC" id="2.5.1.3"/>
    </reaction>
</comment>
<evidence type="ECO:0000259" key="12">
    <source>
        <dbReference type="Pfam" id="PF02581"/>
    </source>
</evidence>
<dbReference type="GO" id="GO:0004789">
    <property type="term" value="F:thiamine-phosphate diphosphorylase activity"/>
    <property type="evidence" value="ECO:0007669"/>
    <property type="project" value="UniProtKB-UniRule"/>
</dbReference>
<keyword evidence="3 9" id="KW-0479">Metal-binding</keyword>
<evidence type="ECO:0000313" key="14">
    <source>
        <dbReference type="Proteomes" id="UP000295689"/>
    </source>
</evidence>
<evidence type="ECO:0000256" key="6">
    <source>
        <dbReference type="ARBA" id="ARBA00047334"/>
    </source>
</evidence>
<comment type="similarity">
    <text evidence="9 10">Belongs to the thiamine-phosphate synthase family.</text>
</comment>
<dbReference type="GO" id="GO:0009229">
    <property type="term" value="P:thiamine diphosphate biosynthetic process"/>
    <property type="evidence" value="ECO:0007669"/>
    <property type="project" value="UniProtKB-UniRule"/>
</dbReference>
<evidence type="ECO:0000256" key="3">
    <source>
        <dbReference type="ARBA" id="ARBA00022723"/>
    </source>
</evidence>
<accession>A0A4R2BL64</accession>
<name>A0A4R2BL64_9BACI</name>
<keyword evidence="14" id="KW-1185">Reference proteome</keyword>
<evidence type="ECO:0000256" key="1">
    <source>
        <dbReference type="ARBA" id="ARBA00005165"/>
    </source>
</evidence>
<dbReference type="InterPro" id="IPR022998">
    <property type="entry name" value="ThiamineP_synth_TenI"/>
</dbReference>
<comment type="pathway">
    <text evidence="1 9 11">Cofactor biosynthesis; thiamine diphosphate biosynthesis; thiamine phosphate from 4-amino-2-methyl-5-diphosphomethylpyrimidine and 4-methyl-5-(2-phosphoethyl)-thiazole: step 1/1.</text>
</comment>
<dbReference type="EC" id="2.5.1.3" evidence="9"/>
<comment type="catalytic activity">
    <reaction evidence="8 9 10">
        <text>2-[(2R,5Z)-2-carboxy-4-methylthiazol-5(2H)-ylidene]ethyl phosphate + 4-amino-2-methyl-5-(diphosphooxymethyl)pyrimidine + 2 H(+) = thiamine phosphate + CO2 + diphosphate</text>
        <dbReference type="Rhea" id="RHEA:47844"/>
        <dbReference type="ChEBI" id="CHEBI:15378"/>
        <dbReference type="ChEBI" id="CHEBI:16526"/>
        <dbReference type="ChEBI" id="CHEBI:33019"/>
        <dbReference type="ChEBI" id="CHEBI:37575"/>
        <dbReference type="ChEBI" id="CHEBI:57841"/>
        <dbReference type="ChEBI" id="CHEBI:62899"/>
        <dbReference type="EC" id="2.5.1.3"/>
    </reaction>
</comment>
<reference evidence="13 14" key="1">
    <citation type="journal article" date="2015" name="Stand. Genomic Sci.">
        <title>Genomic Encyclopedia of Bacterial and Archaeal Type Strains, Phase III: the genomes of soil and plant-associated and newly described type strains.</title>
        <authorList>
            <person name="Whitman W.B."/>
            <person name="Woyke T."/>
            <person name="Klenk H.P."/>
            <person name="Zhou Y."/>
            <person name="Lilburn T.G."/>
            <person name="Beck B.J."/>
            <person name="De Vos P."/>
            <person name="Vandamme P."/>
            <person name="Eisen J.A."/>
            <person name="Garrity G."/>
            <person name="Hugenholtz P."/>
            <person name="Kyrpides N.C."/>
        </authorList>
    </citation>
    <scope>NUCLEOTIDE SEQUENCE [LARGE SCALE GENOMIC DNA]</scope>
    <source>
        <strain evidence="13 14">CV53</strain>
    </source>
</reference>
<feature type="binding site" evidence="9">
    <location>
        <begin position="163"/>
        <end position="165"/>
    </location>
    <ligand>
        <name>2-[(2R,5Z)-2-carboxy-4-methylthiazol-5(2H)-ylidene]ethyl phosphate</name>
        <dbReference type="ChEBI" id="CHEBI:62899"/>
    </ligand>
</feature>